<dbReference type="CDD" id="cd04369">
    <property type="entry name" value="Bromodomain"/>
    <property type="match status" value="1"/>
</dbReference>
<evidence type="ECO:0000256" key="3">
    <source>
        <dbReference type="SAM" id="MobiDB-lite"/>
    </source>
</evidence>
<dbReference type="InterPro" id="IPR001487">
    <property type="entry name" value="Bromodomain"/>
</dbReference>
<dbReference type="EMBL" id="ABEU02000017">
    <property type="status" value="NOT_ANNOTATED_CDS"/>
    <property type="molecule type" value="Genomic_DNA"/>
</dbReference>
<dbReference type="KEGG" id="ppp:112294487"/>
<evidence type="ECO:0000256" key="1">
    <source>
        <dbReference type="ARBA" id="ARBA00023117"/>
    </source>
</evidence>
<feature type="region of interest" description="Disordered" evidence="3">
    <location>
        <begin position="789"/>
        <end position="827"/>
    </location>
</feature>
<dbReference type="FunCoup" id="A0A7I4BBP0">
    <property type="interactions" value="468"/>
</dbReference>
<dbReference type="PROSITE" id="PS50014">
    <property type="entry name" value="BROMODOMAIN_2"/>
    <property type="match status" value="1"/>
</dbReference>
<evidence type="ECO:0000256" key="4">
    <source>
        <dbReference type="SAM" id="SignalP"/>
    </source>
</evidence>
<dbReference type="PANTHER" id="PTHR37888:SF11">
    <property type="entry name" value="DNA-BINDING BROMODOMAIN-CONTAINING PROTEIN"/>
    <property type="match status" value="1"/>
</dbReference>
<dbReference type="InterPro" id="IPR036427">
    <property type="entry name" value="Bromodomain-like_sf"/>
</dbReference>
<feature type="region of interest" description="Disordered" evidence="3">
    <location>
        <begin position="508"/>
        <end position="536"/>
    </location>
</feature>
<evidence type="ECO:0000259" key="5">
    <source>
        <dbReference type="PROSITE" id="PS50014"/>
    </source>
</evidence>
<dbReference type="OrthoDB" id="1742084at2759"/>
<evidence type="ECO:0000313" key="7">
    <source>
        <dbReference type="Proteomes" id="UP000006727"/>
    </source>
</evidence>
<keyword evidence="1 2" id="KW-0103">Bromodomain</keyword>
<feature type="compositionally biased region" description="Polar residues" evidence="3">
    <location>
        <begin position="1076"/>
        <end position="1087"/>
    </location>
</feature>
<feature type="region of interest" description="Disordered" evidence="3">
    <location>
        <begin position="1053"/>
        <end position="1140"/>
    </location>
</feature>
<dbReference type="Gene3D" id="1.20.920.10">
    <property type="entry name" value="Bromodomain-like"/>
    <property type="match status" value="1"/>
</dbReference>
<feature type="region of interest" description="Disordered" evidence="3">
    <location>
        <begin position="259"/>
        <end position="345"/>
    </location>
</feature>
<proteinExistence type="predicted"/>
<feature type="compositionally biased region" description="Low complexity" evidence="3">
    <location>
        <begin position="1265"/>
        <end position="1295"/>
    </location>
</feature>
<feature type="region of interest" description="Disordered" evidence="3">
    <location>
        <begin position="855"/>
        <end position="879"/>
    </location>
</feature>
<feature type="compositionally biased region" description="Basic and acidic residues" evidence="3">
    <location>
        <begin position="1088"/>
        <end position="1117"/>
    </location>
</feature>
<organism evidence="6 7">
    <name type="scientific">Physcomitrium patens</name>
    <name type="common">Spreading-leaved earth moss</name>
    <name type="synonym">Physcomitrella patens</name>
    <dbReference type="NCBI Taxonomy" id="3218"/>
    <lineage>
        <taxon>Eukaryota</taxon>
        <taxon>Viridiplantae</taxon>
        <taxon>Streptophyta</taxon>
        <taxon>Embryophyta</taxon>
        <taxon>Bryophyta</taxon>
        <taxon>Bryophytina</taxon>
        <taxon>Bryopsida</taxon>
        <taxon>Funariidae</taxon>
        <taxon>Funariales</taxon>
        <taxon>Funariaceae</taxon>
        <taxon>Physcomitrium</taxon>
    </lineage>
</organism>
<accession>A0A7I4BBP0</accession>
<dbReference type="GeneID" id="112294487"/>
<dbReference type="Gramene" id="Pp3c17_1175V3.3">
    <property type="protein sequence ID" value="Pp3c17_1175V3.3"/>
    <property type="gene ID" value="Pp3c17_1175"/>
</dbReference>
<dbReference type="InterPro" id="IPR001005">
    <property type="entry name" value="SANT/Myb"/>
</dbReference>
<gene>
    <name evidence="6" type="primary">LOC112294487</name>
</gene>
<reference evidence="6" key="3">
    <citation type="submission" date="2020-12" db="UniProtKB">
        <authorList>
            <consortium name="EnsemblPlants"/>
        </authorList>
    </citation>
    <scope>IDENTIFICATION</scope>
</reference>
<dbReference type="RefSeq" id="XP_024400731.1">
    <property type="nucleotide sequence ID" value="XM_024544963.2"/>
</dbReference>
<evidence type="ECO:0000256" key="2">
    <source>
        <dbReference type="PROSITE-ProRule" id="PRU00035"/>
    </source>
</evidence>
<feature type="signal peptide" evidence="4">
    <location>
        <begin position="1"/>
        <end position="35"/>
    </location>
</feature>
<keyword evidence="4" id="KW-0732">Signal</keyword>
<feature type="compositionally biased region" description="Basic and acidic residues" evidence="3">
    <location>
        <begin position="1492"/>
        <end position="1507"/>
    </location>
</feature>
<reference evidence="6 7" key="2">
    <citation type="journal article" date="2018" name="Plant J.">
        <title>The Physcomitrella patens chromosome-scale assembly reveals moss genome structure and evolution.</title>
        <authorList>
            <person name="Lang D."/>
            <person name="Ullrich K.K."/>
            <person name="Murat F."/>
            <person name="Fuchs J."/>
            <person name="Jenkins J."/>
            <person name="Haas F.B."/>
            <person name="Piednoel M."/>
            <person name="Gundlach H."/>
            <person name="Van Bel M."/>
            <person name="Meyberg R."/>
            <person name="Vives C."/>
            <person name="Morata J."/>
            <person name="Symeonidi A."/>
            <person name="Hiss M."/>
            <person name="Muchero W."/>
            <person name="Kamisugi Y."/>
            <person name="Saleh O."/>
            <person name="Blanc G."/>
            <person name="Decker E.L."/>
            <person name="van Gessel N."/>
            <person name="Grimwood J."/>
            <person name="Hayes R.D."/>
            <person name="Graham S.W."/>
            <person name="Gunter L.E."/>
            <person name="McDaniel S.F."/>
            <person name="Hoernstein S.N.W."/>
            <person name="Larsson A."/>
            <person name="Li F.W."/>
            <person name="Perroud P.F."/>
            <person name="Phillips J."/>
            <person name="Ranjan P."/>
            <person name="Rokshar D.S."/>
            <person name="Rothfels C.J."/>
            <person name="Schneider L."/>
            <person name="Shu S."/>
            <person name="Stevenson D.W."/>
            <person name="Thummler F."/>
            <person name="Tillich M."/>
            <person name="Villarreal Aguilar J.C."/>
            <person name="Widiez T."/>
            <person name="Wong G.K."/>
            <person name="Wymore A."/>
            <person name="Zhang Y."/>
            <person name="Zimmer A.D."/>
            <person name="Quatrano R.S."/>
            <person name="Mayer K.F.X."/>
            <person name="Goodstein D."/>
            <person name="Casacuberta J.M."/>
            <person name="Vandepoele K."/>
            <person name="Reski R."/>
            <person name="Cuming A.C."/>
            <person name="Tuskan G.A."/>
            <person name="Maumus F."/>
            <person name="Salse J."/>
            <person name="Schmutz J."/>
            <person name="Rensing S.A."/>
        </authorList>
    </citation>
    <scope>NUCLEOTIDE SEQUENCE [LARGE SCALE GENOMIC DNA]</scope>
    <source>
        <strain evidence="6 7">cv. Gransden 2004</strain>
    </source>
</reference>
<keyword evidence="7" id="KW-1185">Reference proteome</keyword>
<protein>
    <recommendedName>
        <fullName evidence="5">Bromo domain-containing protein</fullName>
    </recommendedName>
</protein>
<dbReference type="Pfam" id="PF00439">
    <property type="entry name" value="Bromodomain"/>
    <property type="match status" value="1"/>
</dbReference>
<dbReference type="CDD" id="cd00167">
    <property type="entry name" value="SANT"/>
    <property type="match status" value="1"/>
</dbReference>
<dbReference type="Proteomes" id="UP000006727">
    <property type="component" value="Chromosome 17"/>
</dbReference>
<dbReference type="SMART" id="SM00297">
    <property type="entry name" value="BROMO"/>
    <property type="match status" value="1"/>
</dbReference>
<feature type="region of interest" description="Disordered" evidence="3">
    <location>
        <begin position="1258"/>
        <end position="1507"/>
    </location>
</feature>
<evidence type="ECO:0000313" key="6">
    <source>
        <dbReference type="EnsemblPlants" id="Pp3c17_1175V3.3"/>
    </source>
</evidence>
<feature type="compositionally biased region" description="Basic and acidic residues" evidence="3">
    <location>
        <begin position="1394"/>
        <end position="1404"/>
    </location>
</feature>
<name>A0A7I4BBP0_PHYPA</name>
<feature type="compositionally biased region" description="Polar residues" evidence="3">
    <location>
        <begin position="284"/>
        <end position="295"/>
    </location>
</feature>
<feature type="domain" description="Bromo" evidence="5">
    <location>
        <begin position="1155"/>
        <end position="1223"/>
    </location>
</feature>
<feature type="chain" id="PRO_5029591438" description="Bromo domain-containing protein" evidence="4">
    <location>
        <begin position="36"/>
        <end position="1507"/>
    </location>
</feature>
<feature type="compositionally biased region" description="Basic and acidic residues" evidence="3">
    <location>
        <begin position="1416"/>
        <end position="1438"/>
    </location>
</feature>
<dbReference type="PANTHER" id="PTHR37888">
    <property type="entry name" value="DNA-BINDING BROMODOMAIN-CONTAINING PROTEIN"/>
    <property type="match status" value="1"/>
</dbReference>
<dbReference type="InParanoid" id="A0A7I4BBP0"/>
<dbReference type="EnsemblPlants" id="Pp3c17_1175V3.3">
    <property type="protein sequence ID" value="Pp3c17_1175V3.3"/>
    <property type="gene ID" value="Pp3c17_1175"/>
</dbReference>
<reference evidence="6 7" key="1">
    <citation type="journal article" date="2008" name="Science">
        <title>The Physcomitrella genome reveals evolutionary insights into the conquest of land by plants.</title>
        <authorList>
            <person name="Rensing S."/>
            <person name="Lang D."/>
            <person name="Zimmer A."/>
            <person name="Terry A."/>
            <person name="Salamov A."/>
            <person name="Shapiro H."/>
            <person name="Nishiyama T."/>
            <person name="Perroud P.-F."/>
            <person name="Lindquist E."/>
            <person name="Kamisugi Y."/>
            <person name="Tanahashi T."/>
            <person name="Sakakibara K."/>
            <person name="Fujita T."/>
            <person name="Oishi K."/>
            <person name="Shin-I T."/>
            <person name="Kuroki Y."/>
            <person name="Toyoda A."/>
            <person name="Suzuki Y."/>
            <person name="Hashimoto A."/>
            <person name="Yamaguchi K."/>
            <person name="Sugano A."/>
            <person name="Kohara Y."/>
            <person name="Fujiyama A."/>
            <person name="Anterola A."/>
            <person name="Aoki S."/>
            <person name="Ashton N."/>
            <person name="Barbazuk W.B."/>
            <person name="Barker E."/>
            <person name="Bennetzen J."/>
            <person name="Bezanilla M."/>
            <person name="Blankenship R."/>
            <person name="Cho S.H."/>
            <person name="Dutcher S."/>
            <person name="Estelle M."/>
            <person name="Fawcett J.A."/>
            <person name="Gundlach H."/>
            <person name="Hanada K."/>
            <person name="Heyl A."/>
            <person name="Hicks K.A."/>
            <person name="Hugh J."/>
            <person name="Lohr M."/>
            <person name="Mayer K."/>
            <person name="Melkozernov A."/>
            <person name="Murata T."/>
            <person name="Nelson D."/>
            <person name="Pils B."/>
            <person name="Prigge M."/>
            <person name="Reiss B."/>
            <person name="Renner T."/>
            <person name="Rombauts S."/>
            <person name="Rushton P."/>
            <person name="Sanderfoot A."/>
            <person name="Schween G."/>
            <person name="Shiu S.-H."/>
            <person name="Stueber K."/>
            <person name="Theodoulou F.L."/>
            <person name="Tu H."/>
            <person name="Van de Peer Y."/>
            <person name="Verrier P.J."/>
            <person name="Waters E."/>
            <person name="Wood A."/>
            <person name="Yang L."/>
            <person name="Cove D."/>
            <person name="Cuming A."/>
            <person name="Hasebe M."/>
            <person name="Lucas S."/>
            <person name="Mishler D.B."/>
            <person name="Reski R."/>
            <person name="Grigoriev I."/>
            <person name="Quatrano R.S."/>
            <person name="Boore J.L."/>
        </authorList>
    </citation>
    <scope>NUCLEOTIDE SEQUENCE [LARGE SCALE GENOMIC DNA]</scope>
    <source>
        <strain evidence="6 7">cv. Gransden 2004</strain>
    </source>
</reference>
<sequence length="1507" mass="162165">MRLSSRAGKGALLRCFVACLFVCLLCQPIPAPASAAGGFPLGSVLDPPTPLLHCAPTLRASSSPTRIPSYAGHEVGIFNRLIMEGHDVAATPQEQPETSGTGAGAGWGTCEELLLVSAIKRHGVNNWNLISEELKARAISLNVSPLYFSEAACKQKYAILRGRYACSSSSSMSRKGDLENDMYWFEELRKLRVAHLKRELEQYDGSIGTLQVKIKRLKAEKARDTSVSKQLRKSLPSSQVINYVYGGLTCETGLQTLDDGSSEVERKQLHSNPVVRESERVSQKRTSQTASSLHHQLSGEDERRPNATQDLPDSSPACVDVAASTRVTNTSPLNSIEQGSIDEEDDRMFDAVHSPSETEHGEIPAVSGTAAANVLQEVIADKVKTSTECDLPEFVNRPCGDQSMDLSTDVSITCEVADVELHGQDIDVINASNLVEQVGYQEKPVEIVVVDGGVDTFQADSGHSRLDEVLVTNDDSVLRTETNKNNSLECDEGVTHVRRDSVDLFTDLSSQQAEPSGKIENSGDRQGMPVEGGDHDFQLNKEQDSDVLEGDQTLIAEKDHTPILGIGVDKPVSFAYAKRRARLERSDNVTPPAVQSVDEAIDSTLIVATVPEGLNKGGASTTLVELVPCQQKHLYPEVCDSVEVSSTPHAVKKSETLGAENRDLGQSSDSKLMYSVTSPKESEKLDVSSVVPIVSTVKSESSKGGAITIFVKQNSKGSTRENSGLLSVAEEGKESPIVEGQIVIALDGPDETVSSPKSASGIPRSAGVEETCPTIVQIRSDVVDVLEASGVEEQHNTSARHSSDIGSRELMEGEGAHESPANATGSLERNHEIGQENASESTLLGIEMVHTSDVATSTSVLSETPKGKPAGSQAPGLKLDIDTEMTEGTATGNDMQLSNSESHLKRVLVQSSLESAASDDIEASKDVASVADQDILMNTSAEMHVQSSERRDVTGNTDLQIPSGLMLEQAQSVSHVAEVVGHQSSDSSMEVDKCPMPSISEPENLAIAKPDLELTVNIGQDATDPYDPSLESTPKVPKIIVDMGLEYTKEELSGVDSDAEPNSPVESLAGGLDTKVPSSREGSGSVQDQDKDGGGGRKRERTRGIRECVDSDVEKSEAASPVNGDDQMSPSSRRSRKEPRVSEKLLPLLDVLRKFFNHKSAVHFKGRQEDSRYSSLIRRHLDLTIVRARLKEGAYSVSSEFFRDLLLIFNNAMVFYPRTSIEFQAAKVLLAEATKEMHRIFQAEALMKQDTTAIRTREVKKRVAPAKVVAPSNDGGSAAKFASSSSPLTSLPGSGSRKRTSSRLRLVETPTNSQSEGGAARSGSVHVAGGRSSSRADDAETFQENDQEVNGGLEDRQKSQKGSGSNSRGKAPREELLEGILLKTAANKGLGRPKLSEVKEEEPTPNRPTVPLKGTAEGKLKANSETARIREPEKDKVRGKQVRGTQKDETKPVPKSRAATTARGVLNSHDISSLAVGRPSRGGRKPGNLAKEPLRPSEQDAKKRIRN</sequence>
<dbReference type="SUPFAM" id="SSF47370">
    <property type="entry name" value="Bromodomain"/>
    <property type="match status" value="1"/>
</dbReference>
<feature type="compositionally biased region" description="Basic and acidic residues" evidence="3">
    <location>
        <begin position="801"/>
        <end position="817"/>
    </location>
</feature>
<feature type="compositionally biased region" description="Polar residues" evidence="3">
    <location>
        <begin position="325"/>
        <end position="338"/>
    </location>
</feature>